<dbReference type="InterPro" id="IPR036259">
    <property type="entry name" value="MFS_trans_sf"/>
</dbReference>
<proteinExistence type="predicted"/>
<evidence type="ECO:0000256" key="2">
    <source>
        <dbReference type="ARBA" id="ARBA00022448"/>
    </source>
</evidence>
<evidence type="ECO:0000313" key="9">
    <source>
        <dbReference type="Proteomes" id="UP001634747"/>
    </source>
</evidence>
<feature type="transmembrane region" description="Helical" evidence="6">
    <location>
        <begin position="102"/>
        <end position="124"/>
    </location>
</feature>
<keyword evidence="5 6" id="KW-0472">Membrane</keyword>
<reference evidence="8 9" key="1">
    <citation type="submission" date="2024-12" db="EMBL/GenBank/DDBJ databases">
        <authorList>
            <person name="Lee Y."/>
        </authorList>
    </citation>
    <scope>NUCLEOTIDE SEQUENCE [LARGE SCALE GENOMIC DNA]</scope>
    <source>
        <strain evidence="8 9">03SUJ4</strain>
    </source>
</reference>
<feature type="transmembrane region" description="Helical" evidence="6">
    <location>
        <begin position="378"/>
        <end position="401"/>
    </location>
</feature>
<protein>
    <submittedName>
        <fullName evidence="8">MFS transporter</fullName>
    </submittedName>
</protein>
<evidence type="ECO:0000313" key="8">
    <source>
        <dbReference type="EMBL" id="MFN2976001.1"/>
    </source>
</evidence>
<sequence>MTEKRDGRWVAVALLWWVCFFNYADRQAIFSVFPLLSRDLHLGPYQLGFVGSAFMWMYAVTGPIAGRLCDRFSRKWIIVIALTLWSLVTGATAFVHTLTPLIVLRTLSGLGEAFYFPAALSLLADYHGPDTRSRALAFHQSGVYVGTVAGGGLAAWIAERSGWHQSFAFFGAGGLVLAVILALYLRQPHMRNTVKRMPETLNLEKQLFRLAQNQRAQLLVCIFIGANFVASCFLTWLPTFLYQRWHLNVASAGLQSTIYVQVASILGVLLGGVLADRMSRKRRGGRMRTQAIGLFVGAPFLLLFGGASALSLVIFALIGFGLAKGIYDSNIWASLYDTVSEEERGFAAGLMNSLGWIGGGLAPLYVAGLSKRLGMAHALGNTGWLYLLLGLLMALLASRFARFNQ</sequence>
<comment type="subcellular location">
    <subcellularLocation>
        <location evidence="1">Membrane</location>
        <topology evidence="1">Multi-pass membrane protein</topology>
    </subcellularLocation>
</comment>
<dbReference type="PANTHER" id="PTHR23505">
    <property type="entry name" value="SPINSTER"/>
    <property type="match status" value="1"/>
</dbReference>
<feature type="transmembrane region" description="Helical" evidence="6">
    <location>
        <begin position="346"/>
        <end position="366"/>
    </location>
</feature>
<dbReference type="PROSITE" id="PS50850">
    <property type="entry name" value="MFS"/>
    <property type="match status" value="1"/>
</dbReference>
<evidence type="ECO:0000256" key="6">
    <source>
        <dbReference type="SAM" id="Phobius"/>
    </source>
</evidence>
<feature type="transmembrane region" description="Helical" evidence="6">
    <location>
        <begin position="296"/>
        <end position="326"/>
    </location>
</feature>
<feature type="transmembrane region" description="Helical" evidence="6">
    <location>
        <begin position="218"/>
        <end position="238"/>
    </location>
</feature>
<keyword evidence="4 6" id="KW-1133">Transmembrane helix</keyword>
<dbReference type="SUPFAM" id="SSF103473">
    <property type="entry name" value="MFS general substrate transporter"/>
    <property type="match status" value="1"/>
</dbReference>
<dbReference type="Proteomes" id="UP001634747">
    <property type="component" value="Unassembled WGS sequence"/>
</dbReference>
<feature type="transmembrane region" description="Helical" evidence="6">
    <location>
        <begin position="42"/>
        <end position="64"/>
    </location>
</feature>
<evidence type="ECO:0000256" key="5">
    <source>
        <dbReference type="ARBA" id="ARBA00023136"/>
    </source>
</evidence>
<comment type="caution">
    <text evidence="8">The sequence shown here is derived from an EMBL/GenBank/DDBJ whole genome shotgun (WGS) entry which is preliminary data.</text>
</comment>
<evidence type="ECO:0000256" key="1">
    <source>
        <dbReference type="ARBA" id="ARBA00004141"/>
    </source>
</evidence>
<dbReference type="InterPro" id="IPR044770">
    <property type="entry name" value="MFS_spinster-like"/>
</dbReference>
<evidence type="ECO:0000256" key="3">
    <source>
        <dbReference type="ARBA" id="ARBA00022692"/>
    </source>
</evidence>
<dbReference type="PANTHER" id="PTHR23505:SF79">
    <property type="entry name" value="PROTEIN SPINSTER"/>
    <property type="match status" value="1"/>
</dbReference>
<feature type="transmembrane region" description="Helical" evidence="6">
    <location>
        <begin position="76"/>
        <end position="96"/>
    </location>
</feature>
<dbReference type="Gene3D" id="1.20.1250.20">
    <property type="entry name" value="MFS general substrate transporter like domains"/>
    <property type="match status" value="2"/>
</dbReference>
<dbReference type="InterPro" id="IPR020846">
    <property type="entry name" value="MFS_dom"/>
</dbReference>
<feature type="transmembrane region" description="Helical" evidence="6">
    <location>
        <begin position="163"/>
        <end position="185"/>
    </location>
</feature>
<feature type="transmembrane region" description="Helical" evidence="6">
    <location>
        <begin position="136"/>
        <end position="157"/>
    </location>
</feature>
<feature type="transmembrane region" description="Helical" evidence="6">
    <location>
        <begin position="258"/>
        <end position="275"/>
    </location>
</feature>
<dbReference type="InterPro" id="IPR011701">
    <property type="entry name" value="MFS"/>
</dbReference>
<evidence type="ECO:0000256" key="4">
    <source>
        <dbReference type="ARBA" id="ARBA00022989"/>
    </source>
</evidence>
<dbReference type="Pfam" id="PF07690">
    <property type="entry name" value="MFS_1"/>
    <property type="match status" value="1"/>
</dbReference>
<accession>A0ABW9KM66</accession>
<keyword evidence="2" id="KW-0813">Transport</keyword>
<evidence type="ECO:0000259" key="7">
    <source>
        <dbReference type="PROSITE" id="PS50850"/>
    </source>
</evidence>
<keyword evidence="3 6" id="KW-0812">Transmembrane</keyword>
<dbReference type="RefSeq" id="WP_263412497.1">
    <property type="nucleotide sequence ID" value="NZ_BAABBH010000001.1"/>
</dbReference>
<gene>
    <name evidence="8" type="ORF">ACK2TP_09520</name>
</gene>
<keyword evidence="9" id="KW-1185">Reference proteome</keyword>
<feature type="domain" description="Major facilitator superfamily (MFS) profile" evidence="7">
    <location>
        <begin position="11"/>
        <end position="405"/>
    </location>
</feature>
<name>A0ABW9KM66_9BACT</name>
<dbReference type="EMBL" id="JBJYXY010000001">
    <property type="protein sequence ID" value="MFN2976001.1"/>
    <property type="molecule type" value="Genomic_DNA"/>
</dbReference>
<organism evidence="8 9">
    <name type="scientific">Terriglobus aquaticus</name>
    <dbReference type="NCBI Taxonomy" id="940139"/>
    <lineage>
        <taxon>Bacteria</taxon>
        <taxon>Pseudomonadati</taxon>
        <taxon>Acidobacteriota</taxon>
        <taxon>Terriglobia</taxon>
        <taxon>Terriglobales</taxon>
        <taxon>Acidobacteriaceae</taxon>
        <taxon>Terriglobus</taxon>
    </lineage>
</organism>